<dbReference type="PANTHER" id="PTHR13271">
    <property type="entry name" value="UNCHARACTERIZED PUTATIVE METHYLTRANSFERASE"/>
    <property type="match status" value="1"/>
</dbReference>
<comment type="caution">
    <text evidence="2">The sequence shown here is derived from an EMBL/GenBank/DDBJ whole genome shotgun (WGS) entry which is preliminary data.</text>
</comment>
<dbReference type="EMBL" id="JAAALK010000283">
    <property type="protein sequence ID" value="KAG8069460.1"/>
    <property type="molecule type" value="Genomic_DNA"/>
</dbReference>
<evidence type="ECO:0008006" key="4">
    <source>
        <dbReference type="Google" id="ProtNLM"/>
    </source>
</evidence>
<dbReference type="Proteomes" id="UP000729402">
    <property type="component" value="Unassembled WGS sequence"/>
</dbReference>
<dbReference type="AlphaFoldDB" id="A0A8J5SYG7"/>
<reference evidence="2" key="1">
    <citation type="journal article" date="2021" name="bioRxiv">
        <title>Whole Genome Assembly and Annotation of Northern Wild Rice, Zizania palustris L., Supports a Whole Genome Duplication in the Zizania Genus.</title>
        <authorList>
            <person name="Haas M."/>
            <person name="Kono T."/>
            <person name="Macchietto M."/>
            <person name="Millas R."/>
            <person name="McGilp L."/>
            <person name="Shao M."/>
            <person name="Duquette J."/>
            <person name="Hirsch C.N."/>
            <person name="Kimball J."/>
        </authorList>
    </citation>
    <scope>NUCLEOTIDE SEQUENCE</scope>
    <source>
        <tissue evidence="2">Fresh leaf tissue</tissue>
    </source>
</reference>
<reference evidence="2" key="2">
    <citation type="submission" date="2021-02" db="EMBL/GenBank/DDBJ databases">
        <authorList>
            <person name="Kimball J.A."/>
            <person name="Haas M.W."/>
            <person name="Macchietto M."/>
            <person name="Kono T."/>
            <person name="Duquette J."/>
            <person name="Shao M."/>
        </authorList>
    </citation>
    <scope>NUCLEOTIDE SEQUENCE</scope>
    <source>
        <tissue evidence="2">Fresh leaf tissue</tissue>
    </source>
</reference>
<proteinExistence type="predicted"/>
<keyword evidence="3" id="KW-1185">Reference proteome</keyword>
<name>A0A8J5SYG7_ZIZPA</name>
<sequence length="189" mass="20913">MLCYTSAFLPTFSIEVQFEDFLWANSIFWTRALNIPLPHSYVFPGLLDEKQTKIGDNCGDSSPSTLQGNDITAKSSSGNDNPKSSDMESIWVEGLVPGIDFCNHNVTALATWEVDSAGHVIGNPSMYLLLVDKSVVKAGTEIYINYGNKGNETEDMASVMWGRTYRRRRDVRCATERAARTREEASTGG</sequence>
<dbReference type="PANTHER" id="PTHR13271:SF55">
    <property type="entry name" value="SET DOMAIN-CONTAINING PROTEIN"/>
    <property type="match status" value="1"/>
</dbReference>
<protein>
    <recommendedName>
        <fullName evidence="4">SET domain-containing protein</fullName>
    </recommendedName>
</protein>
<dbReference type="InterPro" id="IPR050600">
    <property type="entry name" value="SETD3_SETD6_MTase"/>
</dbReference>
<dbReference type="GO" id="GO:0016279">
    <property type="term" value="F:protein-lysine N-methyltransferase activity"/>
    <property type="evidence" value="ECO:0007669"/>
    <property type="project" value="TreeGrafter"/>
</dbReference>
<evidence type="ECO:0000313" key="3">
    <source>
        <dbReference type="Proteomes" id="UP000729402"/>
    </source>
</evidence>
<organism evidence="2 3">
    <name type="scientific">Zizania palustris</name>
    <name type="common">Northern wild rice</name>
    <dbReference type="NCBI Taxonomy" id="103762"/>
    <lineage>
        <taxon>Eukaryota</taxon>
        <taxon>Viridiplantae</taxon>
        <taxon>Streptophyta</taxon>
        <taxon>Embryophyta</taxon>
        <taxon>Tracheophyta</taxon>
        <taxon>Spermatophyta</taxon>
        <taxon>Magnoliopsida</taxon>
        <taxon>Liliopsida</taxon>
        <taxon>Poales</taxon>
        <taxon>Poaceae</taxon>
        <taxon>BOP clade</taxon>
        <taxon>Oryzoideae</taxon>
        <taxon>Oryzeae</taxon>
        <taxon>Zizaniinae</taxon>
        <taxon>Zizania</taxon>
    </lineage>
</organism>
<evidence type="ECO:0000313" key="2">
    <source>
        <dbReference type="EMBL" id="KAG8069460.1"/>
    </source>
</evidence>
<feature type="region of interest" description="Disordered" evidence="1">
    <location>
        <begin position="57"/>
        <end position="86"/>
    </location>
</feature>
<accession>A0A8J5SYG7</accession>
<dbReference type="OrthoDB" id="42889at2759"/>
<evidence type="ECO:0000256" key="1">
    <source>
        <dbReference type="SAM" id="MobiDB-lite"/>
    </source>
</evidence>
<feature type="compositionally biased region" description="Polar residues" evidence="1">
    <location>
        <begin position="59"/>
        <end position="84"/>
    </location>
</feature>
<gene>
    <name evidence="2" type="ORF">GUJ93_ZPchr0006g45972</name>
</gene>